<evidence type="ECO:0008006" key="4">
    <source>
        <dbReference type="Google" id="ProtNLM"/>
    </source>
</evidence>
<protein>
    <recommendedName>
        <fullName evidence="4">DUF2889 domain-containing protein</fullName>
    </recommendedName>
</protein>
<dbReference type="EMBL" id="VJZA01000079">
    <property type="protein sequence ID" value="TVT17443.1"/>
    <property type="molecule type" value="Genomic_DNA"/>
</dbReference>
<name>A0A557ZZK2_9PSEU</name>
<organism evidence="2 3">
    <name type="scientific">Amycolatopsis acidiphila</name>
    <dbReference type="NCBI Taxonomy" id="715473"/>
    <lineage>
        <taxon>Bacteria</taxon>
        <taxon>Bacillati</taxon>
        <taxon>Actinomycetota</taxon>
        <taxon>Actinomycetes</taxon>
        <taxon>Pseudonocardiales</taxon>
        <taxon>Pseudonocardiaceae</taxon>
        <taxon>Amycolatopsis</taxon>
    </lineage>
</organism>
<dbReference type="Proteomes" id="UP000318578">
    <property type="component" value="Unassembled WGS sequence"/>
</dbReference>
<evidence type="ECO:0000313" key="3">
    <source>
        <dbReference type="Proteomes" id="UP000318578"/>
    </source>
</evidence>
<evidence type="ECO:0000256" key="1">
    <source>
        <dbReference type="SAM" id="MobiDB-lite"/>
    </source>
</evidence>
<keyword evidence="3" id="KW-1185">Reference proteome</keyword>
<reference evidence="2 3" key="1">
    <citation type="submission" date="2019-07" db="EMBL/GenBank/DDBJ databases">
        <title>New species of Amycolatopsis and Streptomyces.</title>
        <authorList>
            <person name="Duangmal K."/>
            <person name="Teo W.F.A."/>
            <person name="Lipun K."/>
        </authorList>
    </citation>
    <scope>NUCLEOTIDE SEQUENCE [LARGE SCALE GENOMIC DNA]</scope>
    <source>
        <strain evidence="2 3">JCM 30562</strain>
    </source>
</reference>
<feature type="region of interest" description="Disordered" evidence="1">
    <location>
        <begin position="1"/>
        <end position="25"/>
    </location>
</feature>
<evidence type="ECO:0000313" key="2">
    <source>
        <dbReference type="EMBL" id="TVT17443.1"/>
    </source>
</evidence>
<comment type="caution">
    <text evidence="2">The sequence shown here is derived from an EMBL/GenBank/DDBJ whole genome shotgun (WGS) entry which is preliminary data.</text>
</comment>
<dbReference type="AlphaFoldDB" id="A0A557ZZK2"/>
<gene>
    <name evidence="2" type="ORF">FNH06_31455</name>
</gene>
<proteinExistence type="predicted"/>
<dbReference type="OrthoDB" id="7530149at2"/>
<sequence>MPPRHGVHEPTGGSPPRAPGSVRRTVTTDMLRPDGIRGRLELVGRGRDLRTGPDGSPVELGRASFEAVVDFTGGWQLLELSTDPGHPSLQRLAGTSVGAGFRARVLDAEPGLGSLLHQLLDDVPVTTLVSGHAYAAAVAAEPRQRLGLAGRPTFGRDMCAGFADGGTIMADVDALGRAPVVTGPAAPSLLNADPHAWHGVPPLPPHAMRRSRRIDVRPGPVSTVDVLYRDSYVRPDGLETVIHEYTVAMEIENGARETFTGTSTCTHLNDTLRALEDVPILLESARG</sequence>
<accession>A0A557ZZK2</accession>